<dbReference type="Pfam" id="PF07883">
    <property type="entry name" value="Cupin_2"/>
    <property type="match status" value="1"/>
</dbReference>
<protein>
    <submittedName>
        <fullName evidence="4">Cupin domain-containing protein</fullName>
    </submittedName>
</protein>
<evidence type="ECO:0000259" key="2">
    <source>
        <dbReference type="Pfam" id="PF07883"/>
    </source>
</evidence>
<reference evidence="4 5" key="1">
    <citation type="submission" date="2016-10" db="EMBL/GenBank/DDBJ databases">
        <authorList>
            <person name="de Groot N.N."/>
        </authorList>
    </citation>
    <scope>NUCLEOTIDE SEQUENCE [LARGE SCALE GENOMIC DNA]</scope>
    <source>
        <strain evidence="4 5">CGMCC 1.6762</strain>
    </source>
</reference>
<proteinExistence type="predicted"/>
<dbReference type="AlphaFoldDB" id="A0A1G7H526"/>
<dbReference type="EMBL" id="FNAR01000034">
    <property type="protein sequence ID" value="SDE95229.1"/>
    <property type="molecule type" value="Genomic_DNA"/>
</dbReference>
<dbReference type="EMBL" id="RWGW01000008">
    <property type="protein sequence ID" value="RSK33737.1"/>
    <property type="molecule type" value="Genomic_DNA"/>
</dbReference>
<dbReference type="InterPro" id="IPR051610">
    <property type="entry name" value="GPI/OXD"/>
</dbReference>
<dbReference type="InterPro" id="IPR013096">
    <property type="entry name" value="Cupin_2"/>
</dbReference>
<name>A0A1G7H526_9BACL</name>
<sequence length="112" mass="12544">MIKQAGEKDLIENAHGGEGSIHISRIVSQDDKIEGIKLFARVTVQPKSTIAYHIHKDESEVYYLLRGKGIFLEHGGKRVPAEAGDFCMIQKGQGHGMENPYDEEIEMIAFVF</sequence>
<dbReference type="Proteomes" id="UP000272481">
    <property type="component" value="Unassembled WGS sequence"/>
</dbReference>
<dbReference type="InterPro" id="IPR014710">
    <property type="entry name" value="RmlC-like_jellyroll"/>
</dbReference>
<dbReference type="Proteomes" id="UP000198823">
    <property type="component" value="Unassembled WGS sequence"/>
</dbReference>
<dbReference type="Gene3D" id="2.60.120.10">
    <property type="entry name" value="Jelly Rolls"/>
    <property type="match status" value="1"/>
</dbReference>
<keyword evidence="6" id="KW-1185">Reference proteome</keyword>
<dbReference type="PANTHER" id="PTHR35848">
    <property type="entry name" value="OXALATE-BINDING PROTEIN"/>
    <property type="match status" value="1"/>
</dbReference>
<dbReference type="STRING" id="426756.SAMN04488126_1348"/>
<dbReference type="RefSeq" id="WP_092099028.1">
    <property type="nucleotide sequence ID" value="NZ_FNAR01000034.1"/>
</dbReference>
<keyword evidence="1" id="KW-0479">Metal-binding</keyword>
<evidence type="ECO:0000313" key="3">
    <source>
        <dbReference type="EMBL" id="RSK33737.1"/>
    </source>
</evidence>
<feature type="domain" description="Cupin type-2" evidence="2">
    <location>
        <begin position="41"/>
        <end position="109"/>
    </location>
</feature>
<dbReference type="InterPro" id="IPR011051">
    <property type="entry name" value="RmlC_Cupin_sf"/>
</dbReference>
<reference evidence="3 6" key="2">
    <citation type="submission" date="2018-12" db="EMBL/GenBank/DDBJ databases">
        <title>Comparitive functional genomics of dry heat resistant strains isolated from the viking spacecraft.</title>
        <authorList>
            <person name="Seuylemezian A."/>
            <person name="Vaishampayan P."/>
        </authorList>
    </citation>
    <scope>NUCLEOTIDE SEQUENCE [LARGE SCALE GENOMIC DNA]</scope>
    <source>
        <strain evidence="3 6">M6-11</strain>
    </source>
</reference>
<dbReference type="GO" id="GO:0046872">
    <property type="term" value="F:metal ion binding"/>
    <property type="evidence" value="ECO:0007669"/>
    <property type="project" value="UniProtKB-KW"/>
</dbReference>
<gene>
    <name evidence="3" type="ORF">EJA12_06220</name>
    <name evidence="4" type="ORF">SAMN04488126_1348</name>
</gene>
<evidence type="ECO:0000313" key="6">
    <source>
        <dbReference type="Proteomes" id="UP000272481"/>
    </source>
</evidence>
<evidence type="ECO:0000313" key="5">
    <source>
        <dbReference type="Proteomes" id="UP000198823"/>
    </source>
</evidence>
<organism evidence="4 5">
    <name type="scientific">Bhargavaea beijingensis</name>
    <dbReference type="NCBI Taxonomy" id="426756"/>
    <lineage>
        <taxon>Bacteria</taxon>
        <taxon>Bacillati</taxon>
        <taxon>Bacillota</taxon>
        <taxon>Bacilli</taxon>
        <taxon>Bacillales</taxon>
        <taxon>Caryophanaceae</taxon>
        <taxon>Bhargavaea</taxon>
    </lineage>
</organism>
<evidence type="ECO:0000313" key="4">
    <source>
        <dbReference type="EMBL" id="SDE95229.1"/>
    </source>
</evidence>
<dbReference type="OrthoDB" id="9797047at2"/>
<dbReference type="SUPFAM" id="SSF51182">
    <property type="entry name" value="RmlC-like cupins"/>
    <property type="match status" value="1"/>
</dbReference>
<dbReference type="PANTHER" id="PTHR35848:SF6">
    <property type="entry name" value="CUPIN TYPE-2 DOMAIN-CONTAINING PROTEIN"/>
    <property type="match status" value="1"/>
</dbReference>
<evidence type="ECO:0000256" key="1">
    <source>
        <dbReference type="ARBA" id="ARBA00022723"/>
    </source>
</evidence>
<accession>A0A1G7H526</accession>